<dbReference type="GO" id="GO:0003964">
    <property type="term" value="F:RNA-directed DNA polymerase activity"/>
    <property type="evidence" value="ECO:0007669"/>
    <property type="project" value="UniProtKB-KW"/>
</dbReference>
<dbReference type="EMBL" id="BKCJ011826671">
    <property type="protein sequence ID" value="GFD56209.1"/>
    <property type="molecule type" value="Genomic_DNA"/>
</dbReference>
<keyword evidence="1" id="KW-0548">Nucleotidyltransferase</keyword>
<keyword evidence="1" id="KW-0695">RNA-directed DNA polymerase</keyword>
<feature type="non-terminal residue" evidence="1">
    <location>
        <position position="1"/>
    </location>
</feature>
<proteinExistence type="predicted"/>
<protein>
    <submittedName>
        <fullName evidence="1">RNA-directed DNA polymerase, eukaryota, reverse transcriptase zinc-binding domain protein</fullName>
    </submittedName>
</protein>
<organism evidence="1">
    <name type="scientific">Tanacetum cinerariifolium</name>
    <name type="common">Dalmatian daisy</name>
    <name type="synonym">Chrysanthemum cinerariifolium</name>
    <dbReference type="NCBI Taxonomy" id="118510"/>
    <lineage>
        <taxon>Eukaryota</taxon>
        <taxon>Viridiplantae</taxon>
        <taxon>Streptophyta</taxon>
        <taxon>Embryophyta</taxon>
        <taxon>Tracheophyta</taxon>
        <taxon>Spermatophyta</taxon>
        <taxon>Magnoliopsida</taxon>
        <taxon>eudicotyledons</taxon>
        <taxon>Gunneridae</taxon>
        <taxon>Pentapetalae</taxon>
        <taxon>asterids</taxon>
        <taxon>campanulids</taxon>
        <taxon>Asterales</taxon>
        <taxon>Asteraceae</taxon>
        <taxon>Asteroideae</taxon>
        <taxon>Anthemideae</taxon>
        <taxon>Anthemidinae</taxon>
        <taxon>Tanacetum</taxon>
    </lineage>
</organism>
<name>A0A699X9D7_TANCI</name>
<gene>
    <name evidence="1" type="ORF">Tci_928178</name>
</gene>
<accession>A0A699X9D7</accession>
<comment type="caution">
    <text evidence="1">The sequence shown here is derived from an EMBL/GenBank/DDBJ whole genome shotgun (WGS) entry which is preliminary data.</text>
</comment>
<evidence type="ECO:0000313" key="1">
    <source>
        <dbReference type="EMBL" id="GFD56209.1"/>
    </source>
</evidence>
<dbReference type="AlphaFoldDB" id="A0A699X9D7"/>
<sequence>TWKGDRPLKEFFPRLFTFEKDKDILVAVKVTSSVDCSFRRHVLRGAEQQQRFDLSILIDSATLSSSHDRWVCDLAGDGEF</sequence>
<reference evidence="1" key="1">
    <citation type="journal article" date="2019" name="Sci. Rep.">
        <title>Draft genome of Tanacetum cinerariifolium, the natural source of mosquito coil.</title>
        <authorList>
            <person name="Yamashiro T."/>
            <person name="Shiraishi A."/>
            <person name="Satake H."/>
            <person name="Nakayama K."/>
        </authorList>
    </citation>
    <scope>NUCLEOTIDE SEQUENCE</scope>
</reference>
<keyword evidence="1" id="KW-0808">Transferase</keyword>